<proteinExistence type="predicted"/>
<organism evidence="2 3">
    <name type="scientific">Devosia geojensis</name>
    <dbReference type="NCBI Taxonomy" id="443610"/>
    <lineage>
        <taxon>Bacteria</taxon>
        <taxon>Pseudomonadati</taxon>
        <taxon>Pseudomonadota</taxon>
        <taxon>Alphaproteobacteria</taxon>
        <taxon>Hyphomicrobiales</taxon>
        <taxon>Devosiaceae</taxon>
        <taxon>Devosia</taxon>
    </lineage>
</organism>
<reference evidence="2 3" key="1">
    <citation type="submission" date="2015-03" db="EMBL/GenBank/DDBJ databases">
        <authorList>
            <person name="Hassan Y.I."/>
            <person name="Lepp D."/>
            <person name="Li X.-Z."/>
            <person name="Zhou T."/>
        </authorList>
    </citation>
    <scope>NUCLEOTIDE SEQUENCE [LARGE SCALE GENOMIC DNA]</scope>
    <source>
        <strain evidence="2 3">BD-c194</strain>
    </source>
</reference>
<evidence type="ECO:0000313" key="2">
    <source>
        <dbReference type="EMBL" id="KKB13785.1"/>
    </source>
</evidence>
<sequence length="127" mass="13740">MAKILTNRDDIRQWVSARGGNPVLMEVPAGSSSRTILQLTFGQDALNASGNQGPDRVGGFQLVSWDEWFSALDENGLALRVSDDPSGGNEIEYEFVAREEADRQTTDAAKKPAAVTVQPPGRPLPDE</sequence>
<dbReference type="RefSeq" id="WP_046106559.1">
    <property type="nucleotide sequence ID" value="NZ_JZEX01000009.1"/>
</dbReference>
<feature type="compositionally biased region" description="Basic and acidic residues" evidence="1">
    <location>
        <begin position="99"/>
        <end position="110"/>
    </location>
</feature>
<keyword evidence="3" id="KW-1185">Reference proteome</keyword>
<comment type="caution">
    <text evidence="2">The sequence shown here is derived from an EMBL/GenBank/DDBJ whole genome shotgun (WGS) entry which is preliminary data.</text>
</comment>
<evidence type="ECO:0000256" key="1">
    <source>
        <dbReference type="SAM" id="MobiDB-lite"/>
    </source>
</evidence>
<dbReference type="PATRIC" id="fig|443610.3.peg.32"/>
<evidence type="ECO:0000313" key="3">
    <source>
        <dbReference type="Proteomes" id="UP000033632"/>
    </source>
</evidence>
<feature type="region of interest" description="Disordered" evidence="1">
    <location>
        <begin position="99"/>
        <end position="127"/>
    </location>
</feature>
<name>A0A0F5FYY3_9HYPH</name>
<accession>A0A0F5FYY3</accession>
<gene>
    <name evidence="2" type="ORF">VE25_00225</name>
</gene>
<dbReference type="AlphaFoldDB" id="A0A0F5FYY3"/>
<dbReference type="Proteomes" id="UP000033632">
    <property type="component" value="Unassembled WGS sequence"/>
</dbReference>
<evidence type="ECO:0008006" key="4">
    <source>
        <dbReference type="Google" id="ProtNLM"/>
    </source>
</evidence>
<protein>
    <recommendedName>
        <fullName evidence="4">1,4-alpha-glucan branching enzyme</fullName>
    </recommendedName>
</protein>
<dbReference type="OrthoDB" id="9808866at2"/>
<dbReference type="EMBL" id="JZEX01000009">
    <property type="protein sequence ID" value="KKB13785.1"/>
    <property type="molecule type" value="Genomic_DNA"/>
</dbReference>